<dbReference type="GO" id="GO:0046872">
    <property type="term" value="F:metal ion binding"/>
    <property type="evidence" value="ECO:0007669"/>
    <property type="project" value="UniProtKB-KW"/>
</dbReference>
<dbReference type="RefSeq" id="WP_046498854.1">
    <property type="nucleotide sequence ID" value="NZ_CP011133.1"/>
</dbReference>
<dbReference type="SUPFAM" id="SSF160930">
    <property type="entry name" value="FlhC-like"/>
    <property type="match status" value="1"/>
</dbReference>
<dbReference type="AlphaFoldDB" id="A0A0F6U0B8"/>
<organism evidence="9 10">
    <name type="scientific">Citrobacter amalonaticus Y19</name>
    <dbReference type="NCBI Taxonomy" id="1261127"/>
    <lineage>
        <taxon>Bacteria</taxon>
        <taxon>Pseudomonadati</taxon>
        <taxon>Pseudomonadota</taxon>
        <taxon>Gammaproteobacteria</taxon>
        <taxon>Enterobacterales</taxon>
        <taxon>Enterobacteriaceae</taxon>
        <taxon>Citrobacter</taxon>
    </lineage>
</organism>
<dbReference type="Pfam" id="PF05280">
    <property type="entry name" value="FlhC"/>
    <property type="match status" value="1"/>
</dbReference>
<dbReference type="GO" id="GO:0045893">
    <property type="term" value="P:positive regulation of DNA-templated transcription"/>
    <property type="evidence" value="ECO:0007669"/>
    <property type="project" value="InterPro"/>
</dbReference>
<sequence length="176" mass="20606">MKAALVRDEDKFALTQKMVKLGFRRKIIVHSLNASDRVIDFLRKEFHLSDVSIGRLKHSETLLNTTHKKVEATNFMSIYLRRSKDPNNSDNIVDVVSAFEIYRELNLKFRPEEASKMMIDANEAWTLARDFRAEEIRMVRCYRCELSFISPQSCDRPRKKHICPFCSDAETENENS</sequence>
<evidence type="ECO:0000256" key="1">
    <source>
        <dbReference type="ARBA" id="ARBA00022490"/>
    </source>
</evidence>
<dbReference type="EMBL" id="CP011133">
    <property type="protein sequence ID" value="AKE62104.1"/>
    <property type="molecule type" value="Genomic_DNA"/>
</dbReference>
<evidence type="ECO:0000256" key="3">
    <source>
        <dbReference type="ARBA" id="ARBA00022795"/>
    </source>
</evidence>
<geneLocation type="plasmid" evidence="9">
    <name>unnamed</name>
</geneLocation>
<evidence type="ECO:0000256" key="4">
    <source>
        <dbReference type="ARBA" id="ARBA00022833"/>
    </source>
</evidence>
<dbReference type="HOGENOM" id="CLU_1522569_0_0_6"/>
<keyword evidence="7" id="KW-0010">Activator</keyword>
<name>A0A0F6U0B8_CITAM</name>
<keyword evidence="4" id="KW-0862">Zinc</keyword>
<dbReference type="GO" id="GO:0044781">
    <property type="term" value="P:bacterial-type flagellum organization"/>
    <property type="evidence" value="ECO:0007669"/>
    <property type="project" value="UniProtKB-KW"/>
</dbReference>
<dbReference type="GO" id="GO:0003677">
    <property type="term" value="F:DNA binding"/>
    <property type="evidence" value="ECO:0007669"/>
    <property type="project" value="UniProtKB-KW"/>
</dbReference>
<dbReference type="InterPro" id="IPR007944">
    <property type="entry name" value="FlhC"/>
</dbReference>
<reference evidence="9 10" key="1">
    <citation type="submission" date="2015-03" db="EMBL/GenBank/DDBJ databases">
        <title>Complete genome sequence of Citrobacter amalonaticus Y19.</title>
        <authorList>
            <person name="Park S."/>
        </authorList>
    </citation>
    <scope>NUCLEOTIDE SEQUENCE [LARGE SCALE GENOMIC DNA]</scope>
    <source>
        <strain evidence="9 10">Y19</strain>
        <plasmid evidence="10">Plasmid</plasmid>
    </source>
</reference>
<evidence type="ECO:0000256" key="5">
    <source>
        <dbReference type="ARBA" id="ARBA00023015"/>
    </source>
</evidence>
<keyword evidence="2" id="KW-0479">Metal-binding</keyword>
<evidence type="ECO:0000256" key="8">
    <source>
        <dbReference type="ARBA" id="ARBA00023163"/>
    </source>
</evidence>
<keyword evidence="9" id="KW-0614">Plasmid</keyword>
<proteinExistence type="predicted"/>
<gene>
    <name evidence="9" type="ORF">F384_26400</name>
</gene>
<evidence type="ECO:0000256" key="6">
    <source>
        <dbReference type="ARBA" id="ARBA00023125"/>
    </source>
</evidence>
<evidence type="ECO:0000313" key="10">
    <source>
        <dbReference type="Proteomes" id="UP000034085"/>
    </source>
</evidence>
<accession>A0A0F6U0B8</accession>
<keyword evidence="8" id="KW-0804">Transcription</keyword>
<dbReference type="PATRIC" id="fig|1261127.3.peg.5477"/>
<dbReference type="KEGG" id="cama:F384_26400"/>
<evidence type="ECO:0000313" key="9">
    <source>
        <dbReference type="EMBL" id="AKE62104.1"/>
    </source>
</evidence>
<keyword evidence="1" id="KW-0963">Cytoplasm</keyword>
<keyword evidence="5" id="KW-0805">Transcription regulation</keyword>
<protein>
    <submittedName>
        <fullName evidence="9">Transcriptional regulator</fullName>
    </submittedName>
</protein>
<dbReference type="Proteomes" id="UP000034085">
    <property type="component" value="Plasmid"/>
</dbReference>
<keyword evidence="6" id="KW-0238">DNA-binding</keyword>
<dbReference type="GO" id="GO:1902208">
    <property type="term" value="P:regulation of bacterial-type flagellum assembly"/>
    <property type="evidence" value="ECO:0007669"/>
    <property type="project" value="InterPro"/>
</dbReference>
<dbReference type="OrthoDB" id="6625612at2"/>
<evidence type="ECO:0000256" key="2">
    <source>
        <dbReference type="ARBA" id="ARBA00022723"/>
    </source>
</evidence>
<keyword evidence="3" id="KW-1005">Bacterial flagellum biogenesis</keyword>
<evidence type="ECO:0000256" key="7">
    <source>
        <dbReference type="ARBA" id="ARBA00023159"/>
    </source>
</evidence>